<keyword evidence="2 5" id="KW-0812">Transmembrane</keyword>
<evidence type="ECO:0000256" key="5">
    <source>
        <dbReference type="SAM" id="Phobius"/>
    </source>
</evidence>
<proteinExistence type="predicted"/>
<dbReference type="Gene3D" id="1.20.1250.20">
    <property type="entry name" value="MFS general substrate transporter like domains"/>
    <property type="match status" value="2"/>
</dbReference>
<feature type="transmembrane region" description="Helical" evidence="5">
    <location>
        <begin position="12"/>
        <end position="37"/>
    </location>
</feature>
<dbReference type="SUPFAM" id="SSF103473">
    <property type="entry name" value="MFS general substrate transporter"/>
    <property type="match status" value="1"/>
</dbReference>
<feature type="transmembrane region" description="Helical" evidence="5">
    <location>
        <begin position="309"/>
        <end position="331"/>
    </location>
</feature>
<dbReference type="InterPro" id="IPR011701">
    <property type="entry name" value="MFS"/>
</dbReference>
<dbReference type="EMBL" id="BAABGT010000008">
    <property type="protein sequence ID" value="GAA4537023.1"/>
    <property type="molecule type" value="Genomic_DNA"/>
</dbReference>
<evidence type="ECO:0000256" key="3">
    <source>
        <dbReference type="ARBA" id="ARBA00022989"/>
    </source>
</evidence>
<dbReference type="RefSeq" id="WP_345412192.1">
    <property type="nucleotide sequence ID" value="NZ_BAABGT010000008.1"/>
</dbReference>
<feature type="transmembrane region" description="Helical" evidence="5">
    <location>
        <begin position="252"/>
        <end position="273"/>
    </location>
</feature>
<feature type="domain" description="Major facilitator superfamily (MFS) profile" evidence="6">
    <location>
        <begin position="1"/>
        <end position="397"/>
    </location>
</feature>
<feature type="transmembrane region" description="Helical" evidence="5">
    <location>
        <begin position="285"/>
        <end position="303"/>
    </location>
</feature>
<feature type="transmembrane region" description="Helical" evidence="5">
    <location>
        <begin position="81"/>
        <end position="101"/>
    </location>
</feature>
<comment type="subcellular location">
    <subcellularLocation>
        <location evidence="1">Cell membrane</location>
        <topology evidence="1">Multi-pass membrane protein</topology>
    </subcellularLocation>
</comment>
<evidence type="ECO:0000313" key="8">
    <source>
        <dbReference type="Proteomes" id="UP001501598"/>
    </source>
</evidence>
<feature type="transmembrane region" description="Helical" evidence="5">
    <location>
        <begin position="153"/>
        <end position="172"/>
    </location>
</feature>
<reference evidence="8" key="1">
    <citation type="journal article" date="2019" name="Int. J. Syst. Evol. Microbiol.">
        <title>The Global Catalogue of Microorganisms (GCM) 10K type strain sequencing project: providing services to taxonomists for standard genome sequencing and annotation.</title>
        <authorList>
            <consortium name="The Broad Institute Genomics Platform"/>
            <consortium name="The Broad Institute Genome Sequencing Center for Infectious Disease"/>
            <person name="Wu L."/>
            <person name="Ma J."/>
        </authorList>
    </citation>
    <scope>NUCLEOTIDE SEQUENCE [LARGE SCALE GENOMIC DNA]</scope>
    <source>
        <strain evidence="8">JCM 17906</strain>
    </source>
</reference>
<name>A0ABP8RFK6_9PSEU</name>
<keyword evidence="3 5" id="KW-1133">Transmembrane helix</keyword>
<evidence type="ECO:0000259" key="6">
    <source>
        <dbReference type="PROSITE" id="PS50850"/>
    </source>
</evidence>
<accession>A0ABP8RFK6</accession>
<evidence type="ECO:0000313" key="7">
    <source>
        <dbReference type="EMBL" id="GAA4537023.1"/>
    </source>
</evidence>
<feature type="transmembrane region" description="Helical" evidence="5">
    <location>
        <begin position="178"/>
        <end position="199"/>
    </location>
</feature>
<evidence type="ECO:0000256" key="4">
    <source>
        <dbReference type="ARBA" id="ARBA00023136"/>
    </source>
</evidence>
<evidence type="ECO:0000256" key="2">
    <source>
        <dbReference type="ARBA" id="ARBA00022692"/>
    </source>
</evidence>
<gene>
    <name evidence="7" type="ORF">GCM10023175_04810</name>
</gene>
<feature type="transmembrane region" description="Helical" evidence="5">
    <location>
        <begin position="107"/>
        <end position="132"/>
    </location>
</feature>
<dbReference type="PANTHER" id="PTHR23542:SF1">
    <property type="entry name" value="MAJOR FACILITATOR SUPERFAMILY (MFS) PROFILE DOMAIN-CONTAINING PROTEIN"/>
    <property type="match status" value="1"/>
</dbReference>
<dbReference type="InterPro" id="IPR036259">
    <property type="entry name" value="MFS_trans_sf"/>
</dbReference>
<dbReference type="PROSITE" id="PS50850">
    <property type="entry name" value="MFS"/>
    <property type="match status" value="1"/>
</dbReference>
<dbReference type="PANTHER" id="PTHR23542">
    <property type="match status" value="1"/>
</dbReference>
<dbReference type="Pfam" id="PF07690">
    <property type="entry name" value="MFS_1"/>
    <property type="match status" value="1"/>
</dbReference>
<protein>
    <submittedName>
        <fullName evidence="7">MFS transporter</fullName>
    </submittedName>
</protein>
<feature type="transmembrane region" description="Helical" evidence="5">
    <location>
        <begin position="211"/>
        <end position="232"/>
    </location>
</feature>
<keyword evidence="8" id="KW-1185">Reference proteome</keyword>
<dbReference type="Proteomes" id="UP001501598">
    <property type="component" value="Unassembled WGS sequence"/>
</dbReference>
<feature type="transmembrane region" description="Helical" evidence="5">
    <location>
        <begin position="49"/>
        <end position="69"/>
    </location>
</feature>
<sequence>MSVSLADYRSALTVPGATLPVVFSGIGRLPIAMYSFATLLYVQRVEGSFATAGLVSAGSLVGAAIGSVAQGRLMDRRGPSGVLLVVSTLFTVAAAALVAGIESGAPLPLIVGLAFFSGLVMPAMPAATRALWERLVPSGRLREAALSYEAISLEVFFILGPGLAALLASGPWPGTGTAVAVLATVVGAVGFALTAAVRATPPMRPAGRPTLLGAIGTPGIRTAALTGLGFGLVVGAVELGVPAVATQHGEPWLGGALLSAWSVTSVLVGVLYGMRPWPRALHLRMPVLVTGFGVLVLLMWATASSLPLLIVAMLLAGGLITPQTTGQSLVVDAVAEPGTATEAFGWVVTAITVGAAVGQSLAGTVVEAWGASGAFAVGGFAGVLVGIVLWLRRRTIESPPDVVQLSLH</sequence>
<keyword evidence="4 5" id="KW-0472">Membrane</keyword>
<comment type="caution">
    <text evidence="7">The sequence shown here is derived from an EMBL/GenBank/DDBJ whole genome shotgun (WGS) entry which is preliminary data.</text>
</comment>
<feature type="transmembrane region" description="Helical" evidence="5">
    <location>
        <begin position="368"/>
        <end position="391"/>
    </location>
</feature>
<feature type="transmembrane region" description="Helical" evidence="5">
    <location>
        <begin position="343"/>
        <end position="362"/>
    </location>
</feature>
<evidence type="ECO:0000256" key="1">
    <source>
        <dbReference type="ARBA" id="ARBA00004651"/>
    </source>
</evidence>
<dbReference type="InterPro" id="IPR020846">
    <property type="entry name" value="MFS_dom"/>
</dbReference>
<organism evidence="7 8">
    <name type="scientific">Pseudonocardia xishanensis</name>
    <dbReference type="NCBI Taxonomy" id="630995"/>
    <lineage>
        <taxon>Bacteria</taxon>
        <taxon>Bacillati</taxon>
        <taxon>Actinomycetota</taxon>
        <taxon>Actinomycetes</taxon>
        <taxon>Pseudonocardiales</taxon>
        <taxon>Pseudonocardiaceae</taxon>
        <taxon>Pseudonocardia</taxon>
    </lineage>
</organism>